<evidence type="ECO:0000256" key="4">
    <source>
        <dbReference type="ARBA" id="ARBA00022989"/>
    </source>
</evidence>
<dbReference type="KEGG" id="sfiy:F0344_11895"/>
<feature type="transmembrane region" description="Helical" evidence="7">
    <location>
        <begin position="312"/>
        <end position="333"/>
    </location>
</feature>
<feature type="region of interest" description="Disordered" evidence="6">
    <location>
        <begin position="1"/>
        <end position="22"/>
    </location>
</feature>
<sequence>MTVLEERSTKKAAGSPKAPGKGSGWIHDLGLGIRFAVGGGREGWIRTLLTAVGVGLGVALLLIASSVPNLLDNRSDRTAGRAPNFTNHDAPPAPGDNTLVYDNASSEYRGDSVGGWLLRPDGAHPPIPPGVDRIPRPGEMVVSPALKDLLESPEGQLLRERLKFQIIGTIADEGLSDPHDLYMYAGSDTITQKGGGRTAQFGGNRLPEEPMDPVLVILIILICVVLLIPVAIFIATAVRFGGERRDRRLAALRLIGADIRMTRRAAAGESLFGAGVGLLYGALFFLVGRQFVGMVQFWRISAFPSDLAPVPGLAVLILLAVPACAVLVTLFALRSVAIEPLGVVRQGRSRKRRLMWRLPIPAIGVGLLLFSDIAGGNRGPLDVAVVAAGIILILLGMVTLLPWLVESVVAHVRGGPVPWQLAFRRLQLNSTAGTRAVSGITVAVAGGIALQMYFVGINDDFNTTTGQDPKRAQMGVMTESAKGALAERMIKDFRATEGVTGVIGTIDSYVLGAGALDEWGDPEGAPVTYGTCATLRELAHLPGCEDGDVFISHTEGNKDAGWVTKVARPGKQVDLNEWYRDEGSEKLEPQLWTIPKDARTVTPRKDPAGQERHGIFVTPGALDPAKLPSASTTAQIQTDESDPDAQEHVRNTAYLMDPSLRIWTYQMTQRDKQYDSIRTSLFVGATATMILIAASMLVSQIEQLRERRKLLSVLVAFGTRRSTLAWSILWQTAIPVALGTALAVMGGLGLGRVMLHLIDKEITDWLIFLPLAGVGAAMIAIVTLLSLPVLWRLMRPDGLRTE</sequence>
<feature type="domain" description="ABC3 transporter permease C-terminal" evidence="8">
    <location>
        <begin position="685"/>
        <end position="795"/>
    </location>
</feature>
<keyword evidence="2" id="KW-1003">Cell membrane</keyword>
<feature type="domain" description="ABC3 transporter permease C-terminal" evidence="8">
    <location>
        <begin position="221"/>
        <end position="336"/>
    </location>
</feature>
<feature type="transmembrane region" description="Helical" evidence="7">
    <location>
        <begin position="383"/>
        <end position="405"/>
    </location>
</feature>
<evidence type="ECO:0000256" key="1">
    <source>
        <dbReference type="ARBA" id="ARBA00004651"/>
    </source>
</evidence>
<feature type="transmembrane region" description="Helical" evidence="7">
    <location>
        <begin position="270"/>
        <end position="292"/>
    </location>
</feature>
<evidence type="ECO:0000256" key="3">
    <source>
        <dbReference type="ARBA" id="ARBA00022692"/>
    </source>
</evidence>
<evidence type="ECO:0000256" key="2">
    <source>
        <dbReference type="ARBA" id="ARBA00022475"/>
    </source>
</evidence>
<organism evidence="9 10">
    <name type="scientific">Streptomyces finlayi</name>
    <dbReference type="NCBI Taxonomy" id="67296"/>
    <lineage>
        <taxon>Bacteria</taxon>
        <taxon>Bacillati</taxon>
        <taxon>Actinomycetota</taxon>
        <taxon>Actinomycetes</taxon>
        <taxon>Kitasatosporales</taxon>
        <taxon>Streptomycetaceae</taxon>
        <taxon>Streptomyces</taxon>
    </lineage>
</organism>
<feature type="transmembrane region" description="Helical" evidence="7">
    <location>
        <begin position="736"/>
        <end position="755"/>
    </location>
</feature>
<dbReference type="Pfam" id="PF02687">
    <property type="entry name" value="FtsX"/>
    <property type="match status" value="2"/>
</dbReference>
<protein>
    <submittedName>
        <fullName evidence="9">FtsX-like permease family protein</fullName>
    </submittedName>
</protein>
<evidence type="ECO:0000313" key="10">
    <source>
        <dbReference type="Proteomes" id="UP000515307"/>
    </source>
</evidence>
<name>A0A7G7BIQ2_9ACTN</name>
<keyword evidence="5 7" id="KW-0472">Membrane</keyword>
<evidence type="ECO:0000259" key="8">
    <source>
        <dbReference type="Pfam" id="PF02687"/>
    </source>
</evidence>
<feature type="transmembrane region" description="Helical" evidence="7">
    <location>
        <begin position="432"/>
        <end position="454"/>
    </location>
</feature>
<dbReference type="PANTHER" id="PTHR30287">
    <property type="entry name" value="MEMBRANE COMPONENT OF PREDICTED ABC SUPERFAMILY METABOLITE UPTAKE TRANSPORTER"/>
    <property type="match status" value="1"/>
</dbReference>
<feature type="transmembrane region" description="Helical" evidence="7">
    <location>
        <begin position="679"/>
        <end position="698"/>
    </location>
</feature>
<evidence type="ECO:0000313" key="9">
    <source>
        <dbReference type="EMBL" id="QNE75217.1"/>
    </source>
</evidence>
<proteinExistence type="predicted"/>
<feature type="transmembrane region" description="Helical" evidence="7">
    <location>
        <begin position="44"/>
        <end position="64"/>
    </location>
</feature>
<dbReference type="InterPro" id="IPR038766">
    <property type="entry name" value="Membrane_comp_ABC_pdt"/>
</dbReference>
<evidence type="ECO:0000256" key="6">
    <source>
        <dbReference type="SAM" id="MobiDB-lite"/>
    </source>
</evidence>
<dbReference type="PANTHER" id="PTHR30287:SF1">
    <property type="entry name" value="INNER MEMBRANE PROTEIN"/>
    <property type="match status" value="1"/>
</dbReference>
<gene>
    <name evidence="9" type="ORF">F0344_11895</name>
</gene>
<feature type="region of interest" description="Disordered" evidence="6">
    <location>
        <begin position="72"/>
        <end position="103"/>
    </location>
</feature>
<keyword evidence="4 7" id="KW-1133">Transmembrane helix</keyword>
<dbReference type="GO" id="GO:0005886">
    <property type="term" value="C:plasma membrane"/>
    <property type="evidence" value="ECO:0007669"/>
    <property type="project" value="UniProtKB-SubCell"/>
</dbReference>
<feature type="transmembrane region" description="Helical" evidence="7">
    <location>
        <begin position="767"/>
        <end position="791"/>
    </location>
</feature>
<comment type="subcellular location">
    <subcellularLocation>
        <location evidence="1">Cell membrane</location>
        <topology evidence="1">Multi-pass membrane protein</topology>
    </subcellularLocation>
</comment>
<dbReference type="EMBL" id="CP045702">
    <property type="protein sequence ID" value="QNE75217.1"/>
    <property type="molecule type" value="Genomic_DNA"/>
</dbReference>
<evidence type="ECO:0000256" key="7">
    <source>
        <dbReference type="SAM" id="Phobius"/>
    </source>
</evidence>
<dbReference type="RefSeq" id="WP_185298750.1">
    <property type="nucleotide sequence ID" value="NZ_CP045702.1"/>
</dbReference>
<evidence type="ECO:0000256" key="5">
    <source>
        <dbReference type="ARBA" id="ARBA00023136"/>
    </source>
</evidence>
<feature type="transmembrane region" description="Helical" evidence="7">
    <location>
        <begin position="214"/>
        <end position="238"/>
    </location>
</feature>
<dbReference type="AlphaFoldDB" id="A0A7G7BIQ2"/>
<keyword evidence="3 7" id="KW-0812">Transmembrane</keyword>
<dbReference type="Proteomes" id="UP000515307">
    <property type="component" value="Chromosome"/>
</dbReference>
<dbReference type="InterPro" id="IPR003838">
    <property type="entry name" value="ABC3_permease_C"/>
</dbReference>
<feature type="compositionally biased region" description="Low complexity" evidence="6">
    <location>
        <begin position="11"/>
        <end position="20"/>
    </location>
</feature>
<accession>A0A7G7BIQ2</accession>
<keyword evidence="10" id="KW-1185">Reference proteome</keyword>
<reference evidence="10" key="1">
    <citation type="submission" date="2019-10" db="EMBL/GenBank/DDBJ databases">
        <title>Antimicrobial potential of Antarctic Bacteria.</title>
        <authorList>
            <person name="Benaud N."/>
            <person name="Edwards R.J."/>
            <person name="Ferrari B.C."/>
        </authorList>
    </citation>
    <scope>NUCLEOTIDE SEQUENCE [LARGE SCALE GENOMIC DNA]</scope>
    <source>
        <strain evidence="10">NBSH44</strain>
    </source>
</reference>
<feature type="transmembrane region" description="Helical" evidence="7">
    <location>
        <begin position="354"/>
        <end position="371"/>
    </location>
</feature>